<reference evidence="1 2" key="1">
    <citation type="journal article" date="2019" name="Int. J. Syst. Evol. Microbiol.">
        <title>The Global Catalogue of Microorganisms (GCM) 10K type strain sequencing project: providing services to taxonomists for standard genome sequencing and annotation.</title>
        <authorList>
            <consortium name="The Broad Institute Genomics Platform"/>
            <consortium name="The Broad Institute Genome Sequencing Center for Infectious Disease"/>
            <person name="Wu L."/>
            <person name="Ma J."/>
        </authorList>
    </citation>
    <scope>NUCLEOTIDE SEQUENCE [LARGE SCALE GENOMIC DNA]</scope>
    <source>
        <strain evidence="1 2">JCM 1405</strain>
    </source>
</reference>
<dbReference type="InterPro" id="IPR037038">
    <property type="entry name" value="HepT-like_sf"/>
</dbReference>
<name>A0ABN1J715_9CLOT</name>
<proteinExistence type="predicted"/>
<dbReference type="Proteomes" id="UP001500339">
    <property type="component" value="Unassembled WGS sequence"/>
</dbReference>
<evidence type="ECO:0000313" key="1">
    <source>
        <dbReference type="EMBL" id="GAA0730516.1"/>
    </source>
</evidence>
<evidence type="ECO:0000313" key="2">
    <source>
        <dbReference type="Proteomes" id="UP001500339"/>
    </source>
</evidence>
<organism evidence="1 2">
    <name type="scientific">Clostridium malenominatum</name>
    <dbReference type="NCBI Taxonomy" id="1539"/>
    <lineage>
        <taxon>Bacteria</taxon>
        <taxon>Bacillati</taxon>
        <taxon>Bacillota</taxon>
        <taxon>Clostridia</taxon>
        <taxon>Eubacteriales</taxon>
        <taxon>Clostridiaceae</taxon>
        <taxon>Clostridium</taxon>
    </lineage>
</organism>
<protein>
    <recommendedName>
        <fullName evidence="3">DUF86 domain-containing protein</fullName>
    </recommendedName>
</protein>
<sequence>MNKKKLYELIKDIKETLVLLDKALLKLHEIKDEDLNTLIKSSIKQSFLEYFILIENFTSMCLKELKIYKISDDMEKSLIKMNDNKIIDLDILNFLNDYRRYRNRIAHVYKKPSIEEIISFLEMNKDKMNEVVKIMTEMYANC</sequence>
<evidence type="ECO:0008006" key="3">
    <source>
        <dbReference type="Google" id="ProtNLM"/>
    </source>
</evidence>
<comment type="caution">
    <text evidence="1">The sequence shown here is derived from an EMBL/GenBank/DDBJ whole genome shotgun (WGS) entry which is preliminary data.</text>
</comment>
<dbReference type="EMBL" id="BAAACF010000012">
    <property type="protein sequence ID" value="GAA0730516.1"/>
    <property type="molecule type" value="Genomic_DNA"/>
</dbReference>
<dbReference type="Gene3D" id="1.20.120.580">
    <property type="entry name" value="bsu32300-like"/>
    <property type="match status" value="1"/>
</dbReference>
<accession>A0ABN1J715</accession>
<keyword evidence="2" id="KW-1185">Reference proteome</keyword>
<dbReference type="RefSeq" id="WP_343771316.1">
    <property type="nucleotide sequence ID" value="NZ_BAAACF010000012.1"/>
</dbReference>
<gene>
    <name evidence="1" type="ORF">GCM10008905_31920</name>
</gene>